<dbReference type="EMBL" id="JACCEW010000009">
    <property type="protein sequence ID" value="NYT39002.1"/>
    <property type="molecule type" value="Genomic_DNA"/>
</dbReference>
<keyword evidence="3 8" id="KW-0813">Transport</keyword>
<dbReference type="PANTHER" id="PTHR43848:SF2">
    <property type="entry name" value="PUTRESCINE TRANSPORT SYSTEM PERMEASE PROTEIN POTI"/>
    <property type="match status" value="1"/>
</dbReference>
<evidence type="ECO:0000256" key="2">
    <source>
        <dbReference type="ARBA" id="ARBA00007069"/>
    </source>
</evidence>
<feature type="domain" description="ABC transmembrane type-1" evidence="9">
    <location>
        <begin position="60"/>
        <end position="248"/>
    </location>
</feature>
<keyword evidence="7 8" id="KW-0472">Membrane</keyword>
<evidence type="ECO:0000256" key="5">
    <source>
        <dbReference type="ARBA" id="ARBA00022692"/>
    </source>
</evidence>
<proteinExistence type="inferred from homology"/>
<dbReference type="InterPro" id="IPR035906">
    <property type="entry name" value="MetI-like_sf"/>
</dbReference>
<feature type="transmembrane region" description="Helical" evidence="8">
    <location>
        <begin position="98"/>
        <end position="122"/>
    </location>
</feature>
<dbReference type="PANTHER" id="PTHR43848">
    <property type="entry name" value="PUTRESCINE TRANSPORT SYSTEM PERMEASE PROTEIN POTI"/>
    <property type="match status" value="1"/>
</dbReference>
<dbReference type="GO" id="GO:0055085">
    <property type="term" value="P:transmembrane transport"/>
    <property type="evidence" value="ECO:0007669"/>
    <property type="project" value="InterPro"/>
</dbReference>
<evidence type="ECO:0000256" key="1">
    <source>
        <dbReference type="ARBA" id="ARBA00004651"/>
    </source>
</evidence>
<feature type="transmembrane region" description="Helical" evidence="8">
    <location>
        <begin position="12"/>
        <end position="30"/>
    </location>
</feature>
<accession>A0A853FH84</accession>
<dbReference type="GO" id="GO:0005886">
    <property type="term" value="C:plasma membrane"/>
    <property type="evidence" value="ECO:0007669"/>
    <property type="project" value="UniProtKB-SubCell"/>
</dbReference>
<evidence type="ECO:0000313" key="11">
    <source>
        <dbReference type="Proteomes" id="UP000580517"/>
    </source>
</evidence>
<evidence type="ECO:0000256" key="8">
    <source>
        <dbReference type="RuleBase" id="RU363032"/>
    </source>
</evidence>
<organism evidence="10 11">
    <name type="scientific">Allopusillimonas soli</name>
    <dbReference type="NCBI Taxonomy" id="659016"/>
    <lineage>
        <taxon>Bacteria</taxon>
        <taxon>Pseudomonadati</taxon>
        <taxon>Pseudomonadota</taxon>
        <taxon>Betaproteobacteria</taxon>
        <taxon>Burkholderiales</taxon>
        <taxon>Alcaligenaceae</taxon>
        <taxon>Allopusillimonas</taxon>
    </lineage>
</organism>
<gene>
    <name evidence="10" type="ORF">H0A68_19180</name>
</gene>
<keyword evidence="5 8" id="KW-0812">Transmembrane</keyword>
<name>A0A853FH84_9BURK</name>
<keyword evidence="4" id="KW-1003">Cell membrane</keyword>
<evidence type="ECO:0000256" key="6">
    <source>
        <dbReference type="ARBA" id="ARBA00022989"/>
    </source>
</evidence>
<dbReference type="Pfam" id="PF00528">
    <property type="entry name" value="BPD_transp_1"/>
    <property type="match status" value="1"/>
</dbReference>
<sequence>MSWRMIRWTTMAVYLFMFLPIGAVILLSFSPEQFGGLPTHTFSLRWYDALRDNQAIRAAAHTSLVLGAQAAIIASVLGVLASMAMMRFNFRGKQFINAILVMPILIPEVVLGVALLLFLRWASVQRSYALLLMGHVLITLPFVILVVQARLAGLRHDYEEAARSLGANAIQTFFTVTLPLIMPAVLAGMVFAFTISFDDITATLFWKSAGVETVPTQIFAMLRNSISPQINALGTLMIVLTVGLPICAGLLARCFKRGRA</sequence>
<evidence type="ECO:0000259" key="9">
    <source>
        <dbReference type="PROSITE" id="PS50928"/>
    </source>
</evidence>
<evidence type="ECO:0000313" key="10">
    <source>
        <dbReference type="EMBL" id="NYT39002.1"/>
    </source>
</evidence>
<keyword evidence="11" id="KW-1185">Reference proteome</keyword>
<dbReference type="SUPFAM" id="SSF161098">
    <property type="entry name" value="MetI-like"/>
    <property type="match status" value="1"/>
</dbReference>
<comment type="caution">
    <text evidence="10">The sequence shown here is derived from an EMBL/GenBank/DDBJ whole genome shotgun (WGS) entry which is preliminary data.</text>
</comment>
<dbReference type="OrthoDB" id="9178195at2"/>
<evidence type="ECO:0000256" key="7">
    <source>
        <dbReference type="ARBA" id="ARBA00023136"/>
    </source>
</evidence>
<comment type="subcellular location">
    <subcellularLocation>
        <location evidence="1 8">Cell membrane</location>
        <topology evidence="1 8">Multi-pass membrane protein</topology>
    </subcellularLocation>
</comment>
<dbReference type="AlphaFoldDB" id="A0A853FH84"/>
<evidence type="ECO:0000256" key="4">
    <source>
        <dbReference type="ARBA" id="ARBA00022475"/>
    </source>
</evidence>
<reference evidence="10 11" key="1">
    <citation type="submission" date="2020-07" db="EMBL/GenBank/DDBJ databases">
        <title>Taxonomic revisions and descriptions of new bacterial species based on genomic comparisons in the high-G+C-content subgroup of the family Alcaligenaceae.</title>
        <authorList>
            <person name="Szabo A."/>
            <person name="Felfoldi T."/>
        </authorList>
    </citation>
    <scope>NUCLEOTIDE SEQUENCE [LARGE SCALE GENOMIC DNA]</scope>
    <source>
        <strain evidence="10 11">DSM 25264</strain>
    </source>
</reference>
<dbReference type="Gene3D" id="1.10.3720.10">
    <property type="entry name" value="MetI-like"/>
    <property type="match status" value="1"/>
</dbReference>
<comment type="similarity">
    <text evidence="2">Belongs to the binding-protein-dependent transport system permease family. CysTW subfamily.</text>
</comment>
<protein>
    <submittedName>
        <fullName evidence="10">ABC transporter permease</fullName>
    </submittedName>
</protein>
<evidence type="ECO:0000256" key="3">
    <source>
        <dbReference type="ARBA" id="ARBA00022448"/>
    </source>
</evidence>
<feature type="transmembrane region" description="Helical" evidence="8">
    <location>
        <begin position="173"/>
        <end position="197"/>
    </location>
</feature>
<dbReference type="InterPro" id="IPR051789">
    <property type="entry name" value="Bact_Polyamine_Transport"/>
</dbReference>
<dbReference type="PROSITE" id="PS50928">
    <property type="entry name" value="ABC_TM1"/>
    <property type="match status" value="1"/>
</dbReference>
<dbReference type="Proteomes" id="UP000580517">
    <property type="component" value="Unassembled WGS sequence"/>
</dbReference>
<feature type="transmembrane region" description="Helical" evidence="8">
    <location>
        <begin position="230"/>
        <end position="252"/>
    </location>
</feature>
<feature type="transmembrane region" description="Helical" evidence="8">
    <location>
        <begin position="64"/>
        <end position="86"/>
    </location>
</feature>
<dbReference type="CDD" id="cd06261">
    <property type="entry name" value="TM_PBP2"/>
    <property type="match status" value="1"/>
</dbReference>
<dbReference type="InterPro" id="IPR000515">
    <property type="entry name" value="MetI-like"/>
</dbReference>
<feature type="transmembrane region" description="Helical" evidence="8">
    <location>
        <begin position="128"/>
        <end position="152"/>
    </location>
</feature>
<keyword evidence="6 8" id="KW-1133">Transmembrane helix</keyword>